<sequence>MLKRSISFSFESRDWDEGIDDCQDDSCKNKPPYVRTTIILPTAGEIFANYFGNGDTSLQTHQSPVVCGEGDGIPACLAVRFGLKEDGEMFRIHVAQIRKAMEQDHRLEDVMNRL</sequence>
<reference evidence="1 3" key="1">
    <citation type="journal article" date="2012" name="Nature">
        <title>Algal genomes reveal evolutionary mosaicism and the fate of nucleomorphs.</title>
        <authorList>
            <consortium name="DOE Joint Genome Institute"/>
            <person name="Curtis B.A."/>
            <person name="Tanifuji G."/>
            <person name="Burki F."/>
            <person name="Gruber A."/>
            <person name="Irimia M."/>
            <person name="Maruyama S."/>
            <person name="Arias M.C."/>
            <person name="Ball S.G."/>
            <person name="Gile G.H."/>
            <person name="Hirakawa Y."/>
            <person name="Hopkins J.F."/>
            <person name="Kuo A."/>
            <person name="Rensing S.A."/>
            <person name="Schmutz J."/>
            <person name="Symeonidi A."/>
            <person name="Elias M."/>
            <person name="Eveleigh R.J."/>
            <person name="Herman E.K."/>
            <person name="Klute M.J."/>
            <person name="Nakayama T."/>
            <person name="Obornik M."/>
            <person name="Reyes-Prieto A."/>
            <person name="Armbrust E.V."/>
            <person name="Aves S.J."/>
            <person name="Beiko R.G."/>
            <person name="Coutinho P."/>
            <person name="Dacks J.B."/>
            <person name="Durnford D.G."/>
            <person name="Fast N.M."/>
            <person name="Green B.R."/>
            <person name="Grisdale C.J."/>
            <person name="Hempel F."/>
            <person name="Henrissat B."/>
            <person name="Hoppner M.P."/>
            <person name="Ishida K."/>
            <person name="Kim E."/>
            <person name="Koreny L."/>
            <person name="Kroth P.G."/>
            <person name="Liu Y."/>
            <person name="Malik S.B."/>
            <person name="Maier U.G."/>
            <person name="McRose D."/>
            <person name="Mock T."/>
            <person name="Neilson J.A."/>
            <person name="Onodera N.T."/>
            <person name="Poole A.M."/>
            <person name="Pritham E.J."/>
            <person name="Richards T.A."/>
            <person name="Rocap G."/>
            <person name="Roy S.W."/>
            <person name="Sarai C."/>
            <person name="Schaack S."/>
            <person name="Shirato S."/>
            <person name="Slamovits C.H."/>
            <person name="Spencer D.F."/>
            <person name="Suzuki S."/>
            <person name="Worden A.Z."/>
            <person name="Zauner S."/>
            <person name="Barry K."/>
            <person name="Bell C."/>
            <person name="Bharti A.K."/>
            <person name="Crow J.A."/>
            <person name="Grimwood J."/>
            <person name="Kramer R."/>
            <person name="Lindquist E."/>
            <person name="Lucas S."/>
            <person name="Salamov A."/>
            <person name="McFadden G.I."/>
            <person name="Lane C.E."/>
            <person name="Keeling P.J."/>
            <person name="Gray M.W."/>
            <person name="Grigoriev I.V."/>
            <person name="Archibald J.M."/>
        </authorList>
    </citation>
    <scope>NUCLEOTIDE SEQUENCE</scope>
    <source>
        <strain evidence="1 3">CCMP2712</strain>
    </source>
</reference>
<accession>L1IS97</accession>
<dbReference type="RefSeq" id="XP_005825680.1">
    <property type="nucleotide sequence ID" value="XM_005825623.1"/>
</dbReference>
<evidence type="ECO:0000313" key="3">
    <source>
        <dbReference type="Proteomes" id="UP000011087"/>
    </source>
</evidence>
<dbReference type="AlphaFoldDB" id="L1IS97"/>
<reference evidence="2" key="3">
    <citation type="submission" date="2016-03" db="UniProtKB">
        <authorList>
            <consortium name="EnsemblProtists"/>
        </authorList>
    </citation>
    <scope>IDENTIFICATION</scope>
</reference>
<dbReference type="GeneID" id="17295417"/>
<evidence type="ECO:0000313" key="1">
    <source>
        <dbReference type="EMBL" id="EKX38700.1"/>
    </source>
</evidence>
<gene>
    <name evidence="1" type="ORF">GUITHDRAFT_154660</name>
</gene>
<protein>
    <submittedName>
        <fullName evidence="1 2">Uncharacterized protein</fullName>
    </submittedName>
</protein>
<organism evidence="1">
    <name type="scientific">Guillardia theta (strain CCMP2712)</name>
    <name type="common">Cryptophyte</name>
    <dbReference type="NCBI Taxonomy" id="905079"/>
    <lineage>
        <taxon>Eukaryota</taxon>
        <taxon>Cryptophyceae</taxon>
        <taxon>Pyrenomonadales</taxon>
        <taxon>Geminigeraceae</taxon>
        <taxon>Guillardia</taxon>
    </lineage>
</organism>
<name>L1IS97_GUITC</name>
<dbReference type="KEGG" id="gtt:GUITHDRAFT_154660"/>
<dbReference type="PaxDb" id="55529-EKX38700"/>
<proteinExistence type="predicted"/>
<reference evidence="3" key="2">
    <citation type="submission" date="2012-11" db="EMBL/GenBank/DDBJ databases">
        <authorList>
            <person name="Kuo A."/>
            <person name="Curtis B.A."/>
            <person name="Tanifuji G."/>
            <person name="Burki F."/>
            <person name="Gruber A."/>
            <person name="Irimia M."/>
            <person name="Maruyama S."/>
            <person name="Arias M.C."/>
            <person name="Ball S.G."/>
            <person name="Gile G.H."/>
            <person name="Hirakawa Y."/>
            <person name="Hopkins J.F."/>
            <person name="Rensing S.A."/>
            <person name="Schmutz J."/>
            <person name="Symeonidi A."/>
            <person name="Elias M."/>
            <person name="Eveleigh R.J."/>
            <person name="Herman E.K."/>
            <person name="Klute M.J."/>
            <person name="Nakayama T."/>
            <person name="Obornik M."/>
            <person name="Reyes-Prieto A."/>
            <person name="Armbrust E.V."/>
            <person name="Aves S.J."/>
            <person name="Beiko R.G."/>
            <person name="Coutinho P."/>
            <person name="Dacks J.B."/>
            <person name="Durnford D.G."/>
            <person name="Fast N.M."/>
            <person name="Green B.R."/>
            <person name="Grisdale C."/>
            <person name="Hempe F."/>
            <person name="Henrissat B."/>
            <person name="Hoppner M.P."/>
            <person name="Ishida K.-I."/>
            <person name="Kim E."/>
            <person name="Koreny L."/>
            <person name="Kroth P.G."/>
            <person name="Liu Y."/>
            <person name="Malik S.-B."/>
            <person name="Maier U.G."/>
            <person name="McRose D."/>
            <person name="Mock T."/>
            <person name="Neilson J.A."/>
            <person name="Onodera N.T."/>
            <person name="Poole A.M."/>
            <person name="Pritham E.J."/>
            <person name="Richards T.A."/>
            <person name="Rocap G."/>
            <person name="Roy S.W."/>
            <person name="Sarai C."/>
            <person name="Schaack S."/>
            <person name="Shirato S."/>
            <person name="Slamovits C.H."/>
            <person name="Spencer D.F."/>
            <person name="Suzuki S."/>
            <person name="Worden A.Z."/>
            <person name="Zauner S."/>
            <person name="Barry K."/>
            <person name="Bell C."/>
            <person name="Bharti A.K."/>
            <person name="Crow J.A."/>
            <person name="Grimwood J."/>
            <person name="Kramer R."/>
            <person name="Lindquist E."/>
            <person name="Lucas S."/>
            <person name="Salamov A."/>
            <person name="McFadden G.I."/>
            <person name="Lane C.E."/>
            <person name="Keeling P.J."/>
            <person name="Gray M.W."/>
            <person name="Grigoriev I.V."/>
            <person name="Archibald J.M."/>
        </authorList>
    </citation>
    <scope>NUCLEOTIDE SEQUENCE</scope>
    <source>
        <strain evidence="3">CCMP2712</strain>
    </source>
</reference>
<feature type="non-terminal residue" evidence="1">
    <location>
        <position position="114"/>
    </location>
</feature>
<dbReference type="HOGENOM" id="CLU_2127652_0_0_1"/>
<evidence type="ECO:0000313" key="2">
    <source>
        <dbReference type="EnsemblProtists" id="EKX38700"/>
    </source>
</evidence>
<keyword evidence="3" id="KW-1185">Reference proteome</keyword>
<dbReference type="Proteomes" id="UP000011087">
    <property type="component" value="Unassembled WGS sequence"/>
</dbReference>
<dbReference type="EMBL" id="JH993046">
    <property type="protein sequence ID" value="EKX38700.1"/>
    <property type="molecule type" value="Genomic_DNA"/>
</dbReference>
<dbReference type="EnsemblProtists" id="EKX38700">
    <property type="protein sequence ID" value="EKX38700"/>
    <property type="gene ID" value="GUITHDRAFT_154660"/>
</dbReference>